<dbReference type="AlphaFoldDB" id="A0A8C9NXF3"/>
<sequence length="69" mass="8013">MCRPWGCAGNRFLVSVSFPWRMEQRRRWGCSAAMAPMEQHHSVGQEPLFILLFVPLGWVLFGSFICRKV</sequence>
<keyword evidence="3" id="KW-1185">Reference proteome</keyword>
<reference evidence="2" key="2">
    <citation type="submission" date="2025-09" db="UniProtKB">
        <authorList>
            <consortium name="Ensembl"/>
        </authorList>
    </citation>
    <scope>IDENTIFICATION</scope>
</reference>
<dbReference type="GeneTree" id="ENSGT00960000191538"/>
<name>A0A8C9NXF3_SERCA</name>
<accession>A0A8C9NXF3</accession>
<evidence type="ECO:0000313" key="3">
    <source>
        <dbReference type="Proteomes" id="UP000694409"/>
    </source>
</evidence>
<dbReference type="Proteomes" id="UP000694409">
    <property type="component" value="Unassembled WGS sequence"/>
</dbReference>
<keyword evidence="1" id="KW-1133">Transmembrane helix</keyword>
<keyword evidence="1" id="KW-0472">Membrane</keyword>
<reference evidence="2" key="1">
    <citation type="submission" date="2025-08" db="UniProtKB">
        <authorList>
            <consortium name="Ensembl"/>
        </authorList>
    </citation>
    <scope>IDENTIFICATION</scope>
</reference>
<proteinExistence type="predicted"/>
<protein>
    <submittedName>
        <fullName evidence="2">Uncharacterized protein</fullName>
    </submittedName>
</protein>
<feature type="transmembrane region" description="Helical" evidence="1">
    <location>
        <begin position="48"/>
        <end position="66"/>
    </location>
</feature>
<evidence type="ECO:0000256" key="1">
    <source>
        <dbReference type="SAM" id="Phobius"/>
    </source>
</evidence>
<keyword evidence="1" id="KW-0812">Transmembrane</keyword>
<dbReference type="Ensembl" id="ENSSCAT00000026565.1">
    <property type="protein sequence ID" value="ENSSCAP00000023866.1"/>
    <property type="gene ID" value="ENSSCAG00000017081.1"/>
</dbReference>
<evidence type="ECO:0000313" key="2">
    <source>
        <dbReference type="Ensembl" id="ENSSCAP00000023866.1"/>
    </source>
</evidence>
<organism evidence="2 3">
    <name type="scientific">Serinus canaria</name>
    <name type="common">Island canary</name>
    <name type="synonym">Fringilla canaria</name>
    <dbReference type="NCBI Taxonomy" id="9135"/>
    <lineage>
        <taxon>Eukaryota</taxon>
        <taxon>Metazoa</taxon>
        <taxon>Chordata</taxon>
        <taxon>Craniata</taxon>
        <taxon>Vertebrata</taxon>
        <taxon>Euteleostomi</taxon>
        <taxon>Archelosauria</taxon>
        <taxon>Archosauria</taxon>
        <taxon>Dinosauria</taxon>
        <taxon>Saurischia</taxon>
        <taxon>Theropoda</taxon>
        <taxon>Coelurosauria</taxon>
        <taxon>Aves</taxon>
        <taxon>Neognathae</taxon>
        <taxon>Neoaves</taxon>
        <taxon>Telluraves</taxon>
        <taxon>Australaves</taxon>
        <taxon>Passeriformes</taxon>
        <taxon>Passeroidea</taxon>
        <taxon>Fringillidae</taxon>
        <taxon>Carduelinae</taxon>
        <taxon>Serinus</taxon>
    </lineage>
</organism>